<evidence type="ECO:0000259" key="2">
    <source>
        <dbReference type="Pfam" id="PF04324"/>
    </source>
</evidence>
<dbReference type="InterPro" id="IPR007419">
    <property type="entry name" value="BFD-like_2Fe2S-bd_dom"/>
</dbReference>
<dbReference type="InterPro" id="IPR036188">
    <property type="entry name" value="FAD/NAD-bd_sf"/>
</dbReference>
<dbReference type="AlphaFoldDB" id="A0A8I0DNF3"/>
<proteinExistence type="predicted"/>
<dbReference type="RefSeq" id="WP_022211225.1">
    <property type="nucleotide sequence ID" value="NZ_JACOOQ010000012.1"/>
</dbReference>
<sequence length="470" mass="52720">MDYDVLVLGGGIIGCAAAYELSKYNLNIAVIEKEYDIADDISFVNTAIVYDGSETSNNVMSGLEYIGNTLLENLCSRFNVPFKRIGALRVVNDDNGVLKLKEMYDRAVKRGIDDICLINGDEVKKIEPNINTDIKKGLYSKNVAIVAPYDLAIAYAEVASENGVNFRLEEEVLNIEKINKGFRVATNRNKFTCKVVINTIADEIYINEKGVVKEKISEAEEDSFKNMSYILVDDKYKNKLNNVVTQTFDKDTFVVSTPVINGGSLIGVKSSEKTSLEDNLSYVGVMLKDLNKSIINNLFRESYDKDSIVVDDSEIDKGYISIIGTHYGKITLAPALAKMICDTLTNNLNCTLKKNFIDKRRDFYRLRQMNREELNEAIKVDGRYGKIICNCNNVSEGEIVDCIRRPLGARTVKGVKRRTGAGFGNCHGSYCNEKIISILARELDKKITDIVDDSKNSKIIYSRIKEFKDI</sequence>
<dbReference type="Gene3D" id="3.50.50.60">
    <property type="entry name" value="FAD/NAD(P)-binding domain"/>
    <property type="match status" value="1"/>
</dbReference>
<reference evidence="3" key="1">
    <citation type="submission" date="2020-08" db="EMBL/GenBank/DDBJ databases">
        <title>Genome public.</title>
        <authorList>
            <person name="Liu C."/>
            <person name="Sun Q."/>
        </authorList>
    </citation>
    <scope>NUCLEOTIDE SEQUENCE</scope>
    <source>
        <strain evidence="3">NSJ-42</strain>
    </source>
</reference>
<organism evidence="3 4">
    <name type="scientific">Clostridium lentum</name>
    <dbReference type="NCBI Taxonomy" id="2763037"/>
    <lineage>
        <taxon>Bacteria</taxon>
        <taxon>Bacillati</taxon>
        <taxon>Bacillota</taxon>
        <taxon>Clostridia</taxon>
        <taxon>Eubacteriales</taxon>
        <taxon>Clostridiaceae</taxon>
        <taxon>Clostridium</taxon>
    </lineage>
</organism>
<keyword evidence="4" id="KW-1185">Reference proteome</keyword>
<dbReference type="InterPro" id="IPR052745">
    <property type="entry name" value="G3P_Oxidase/Oxidoreductase"/>
</dbReference>
<evidence type="ECO:0000259" key="1">
    <source>
        <dbReference type="Pfam" id="PF01266"/>
    </source>
</evidence>
<protein>
    <submittedName>
        <fullName evidence="3">FAD-dependent oxidoreductase</fullName>
    </submittedName>
</protein>
<evidence type="ECO:0000313" key="4">
    <source>
        <dbReference type="Proteomes" id="UP000662088"/>
    </source>
</evidence>
<dbReference type="SUPFAM" id="SSF51905">
    <property type="entry name" value="FAD/NAD(P)-binding domain"/>
    <property type="match status" value="1"/>
</dbReference>
<dbReference type="InterPro" id="IPR006076">
    <property type="entry name" value="FAD-dep_OxRdtase"/>
</dbReference>
<feature type="domain" description="FAD dependent oxidoreductase" evidence="1">
    <location>
        <begin position="4"/>
        <end position="200"/>
    </location>
</feature>
<dbReference type="CDD" id="cd19946">
    <property type="entry name" value="GlpA-like_Fer2_BFD-like"/>
    <property type="match status" value="1"/>
</dbReference>
<dbReference type="Gene3D" id="3.30.9.10">
    <property type="entry name" value="D-Amino Acid Oxidase, subunit A, domain 2"/>
    <property type="match status" value="1"/>
</dbReference>
<gene>
    <name evidence="3" type="ORF">H8R92_07975</name>
</gene>
<dbReference type="PANTHER" id="PTHR42720">
    <property type="entry name" value="GLYCEROL-3-PHOSPHATE DEHYDROGENASE"/>
    <property type="match status" value="1"/>
</dbReference>
<accession>A0A8I0DNF3</accession>
<dbReference type="InterPro" id="IPR041854">
    <property type="entry name" value="BFD-like_2Fe2S-bd_dom_sf"/>
</dbReference>
<dbReference type="Gene3D" id="1.10.10.1100">
    <property type="entry name" value="BFD-like [2Fe-2S]-binding domain"/>
    <property type="match status" value="1"/>
</dbReference>
<dbReference type="Pfam" id="PF01266">
    <property type="entry name" value="DAO"/>
    <property type="match status" value="1"/>
</dbReference>
<evidence type="ECO:0000313" key="3">
    <source>
        <dbReference type="EMBL" id="MBC5640359.1"/>
    </source>
</evidence>
<name>A0A8I0DNF3_9CLOT</name>
<dbReference type="Pfam" id="PF04324">
    <property type="entry name" value="Fer2_BFD"/>
    <property type="match status" value="1"/>
</dbReference>
<dbReference type="PANTHER" id="PTHR42720:SF1">
    <property type="entry name" value="GLYCEROL 3-PHOSPHATE OXIDASE"/>
    <property type="match status" value="1"/>
</dbReference>
<dbReference type="EMBL" id="JACOOQ010000012">
    <property type="protein sequence ID" value="MBC5640359.1"/>
    <property type="molecule type" value="Genomic_DNA"/>
</dbReference>
<comment type="caution">
    <text evidence="3">The sequence shown here is derived from an EMBL/GenBank/DDBJ whole genome shotgun (WGS) entry which is preliminary data.</text>
</comment>
<dbReference type="Proteomes" id="UP000662088">
    <property type="component" value="Unassembled WGS sequence"/>
</dbReference>
<feature type="domain" description="BFD-like [2Fe-2S]-binding" evidence="2">
    <location>
        <begin position="387"/>
        <end position="440"/>
    </location>
</feature>